<dbReference type="InterPro" id="IPR056592">
    <property type="entry name" value="Beta-prop_At3g26010-like"/>
</dbReference>
<dbReference type="PANTHER" id="PTHR35546:SF130">
    <property type="entry name" value="EXPRESSED PROTEIN"/>
    <property type="match status" value="1"/>
</dbReference>
<keyword evidence="3" id="KW-1185">Reference proteome</keyword>
<dbReference type="Gene3D" id="1.20.1280.50">
    <property type="match status" value="1"/>
</dbReference>
<dbReference type="SUPFAM" id="SSF81383">
    <property type="entry name" value="F-box domain"/>
    <property type="match status" value="1"/>
</dbReference>
<dbReference type="EMBL" id="JAZDWU010000005">
    <property type="protein sequence ID" value="KAL0002187.1"/>
    <property type="molecule type" value="Genomic_DNA"/>
</dbReference>
<dbReference type="PROSITE" id="PS50181">
    <property type="entry name" value="FBOX"/>
    <property type="match status" value="1"/>
</dbReference>
<evidence type="ECO:0000259" key="1">
    <source>
        <dbReference type="PROSITE" id="PS50181"/>
    </source>
</evidence>
<organism evidence="2 3">
    <name type="scientific">Lithocarpus litseifolius</name>
    <dbReference type="NCBI Taxonomy" id="425828"/>
    <lineage>
        <taxon>Eukaryota</taxon>
        <taxon>Viridiplantae</taxon>
        <taxon>Streptophyta</taxon>
        <taxon>Embryophyta</taxon>
        <taxon>Tracheophyta</taxon>
        <taxon>Spermatophyta</taxon>
        <taxon>Magnoliopsida</taxon>
        <taxon>eudicotyledons</taxon>
        <taxon>Gunneridae</taxon>
        <taxon>Pentapetalae</taxon>
        <taxon>rosids</taxon>
        <taxon>fabids</taxon>
        <taxon>Fagales</taxon>
        <taxon>Fagaceae</taxon>
        <taxon>Lithocarpus</taxon>
    </lineage>
</organism>
<dbReference type="InterPro" id="IPR036047">
    <property type="entry name" value="F-box-like_dom_sf"/>
</dbReference>
<reference evidence="2 3" key="1">
    <citation type="submission" date="2024-01" db="EMBL/GenBank/DDBJ databases">
        <title>A telomere-to-telomere, gap-free genome of sweet tea (Lithocarpus litseifolius).</title>
        <authorList>
            <person name="Zhou J."/>
        </authorList>
    </citation>
    <scope>NUCLEOTIDE SEQUENCE [LARGE SCALE GENOMIC DNA]</scope>
    <source>
        <strain evidence="2">Zhou-2022a</strain>
        <tissue evidence="2">Leaf</tissue>
    </source>
</reference>
<dbReference type="Pfam" id="PF24750">
    <property type="entry name" value="b-prop_At3g26010-like"/>
    <property type="match status" value="1"/>
</dbReference>
<feature type="domain" description="F-box" evidence="1">
    <location>
        <begin position="15"/>
        <end position="71"/>
    </location>
</feature>
<dbReference type="PANTHER" id="PTHR35546">
    <property type="entry name" value="F-BOX PROTEIN INTERACTION DOMAIN PROTEIN-RELATED"/>
    <property type="match status" value="1"/>
</dbReference>
<protein>
    <recommendedName>
        <fullName evidence="1">F-box domain-containing protein</fullName>
    </recommendedName>
</protein>
<name>A0AAW2CVR9_9ROSI</name>
<dbReference type="AlphaFoldDB" id="A0AAW2CVR9"/>
<dbReference type="InterPro" id="IPR055290">
    <property type="entry name" value="At3g26010-like"/>
</dbReference>
<dbReference type="Proteomes" id="UP001459277">
    <property type="component" value="Unassembled WGS sequence"/>
</dbReference>
<dbReference type="Pfam" id="PF00646">
    <property type="entry name" value="F-box"/>
    <property type="match status" value="1"/>
</dbReference>
<accession>A0AAW2CVR9</accession>
<evidence type="ECO:0000313" key="3">
    <source>
        <dbReference type="Proteomes" id="UP001459277"/>
    </source>
</evidence>
<proteinExistence type="predicted"/>
<dbReference type="SMART" id="SM00256">
    <property type="entry name" value="FBOX"/>
    <property type="match status" value="1"/>
</dbReference>
<dbReference type="InterPro" id="IPR001810">
    <property type="entry name" value="F-box_dom"/>
</dbReference>
<gene>
    <name evidence="2" type="ORF">SO802_015968</name>
</gene>
<comment type="caution">
    <text evidence="2">The sequence shown here is derived from an EMBL/GenBank/DDBJ whole genome shotgun (WGS) entry which is preliminary data.</text>
</comment>
<evidence type="ECO:0000313" key="2">
    <source>
        <dbReference type="EMBL" id="KAL0002187.1"/>
    </source>
</evidence>
<sequence length="484" mass="55032">MAVAAVSSPSRKTSRSRIEQLPDDVLLEIFYRLPCRSAVGCNSVSKRWCSLISHPNFIPHYINHRRQYQHIEPFTLVLQYYDDLVVLPSDNSSSASFEDFGRSGGYGRVVDFLNFLPYRQPYNDLRIEASFNDLLLVSSKVSTNCNYFICNPLTEQWLKLPRLPPTMSTWPSSLYTLVGFICEPFTYSCKVVRIHSPTREANNITLLRVETFSSETGEWSNSSVLSPRGLNPFSLVSKLHRAIACNGMLHWVHVDSEDRTMKGVLVFNPQGGHLRYIRLPVSPQGYVISFGVFQGRLRLFQRSPNLRLPDRELGYRYFSCCASDACNFSVWELEDYADAGTWSSKHKVYFKDMFSECSTVIKIVGHREPVEFIAFHPNDGDIVFLNFGDDILSCNLRTRVCTLVRGIVSSMHKSSVFVLGQPSWPTPVHPLPLKFESPPPPAFPKECQDIQPRSWLDSLDDGTTVVGINTVFDIEKTHLKTNAF</sequence>